<dbReference type="SUPFAM" id="SSF54197">
    <property type="entry name" value="HIT-like"/>
    <property type="match status" value="1"/>
</dbReference>
<evidence type="ECO:0000313" key="3">
    <source>
        <dbReference type="EMBL" id="GJD45094.1"/>
    </source>
</evidence>
<dbReference type="Proteomes" id="UP001055117">
    <property type="component" value="Unassembled WGS sequence"/>
</dbReference>
<proteinExistence type="predicted"/>
<reference evidence="3 4" key="1">
    <citation type="journal article" date="2021" name="Front. Microbiol.">
        <title>Comprehensive Comparative Genomics and Phenotyping of Methylobacterium Species.</title>
        <authorList>
            <person name="Alessa O."/>
            <person name="Ogura Y."/>
            <person name="Fujitani Y."/>
            <person name="Takami H."/>
            <person name="Hayashi T."/>
            <person name="Sahin N."/>
            <person name="Tani A."/>
        </authorList>
    </citation>
    <scope>NUCLEOTIDE SEQUENCE [LARGE SCALE GENOMIC DNA]</scope>
    <source>
        <strain evidence="3 4">DSM 23679</strain>
    </source>
</reference>
<evidence type="ECO:0000256" key="1">
    <source>
        <dbReference type="PROSITE-ProRule" id="PRU00464"/>
    </source>
</evidence>
<sequence>MTDTAYDPDNIFAKILRGEIPAHRVYEDADTLAFMDVMPQGPGHTLVIPKAPARGLLDADPASLAALAASVQRVARAVKAAFEADGLTVFQFNEAAGGQTVFHLHVHVVPRFDGVPLQRHEGGMADPTVLAGHAERIRAALEV</sequence>
<dbReference type="InterPro" id="IPR039384">
    <property type="entry name" value="HINT"/>
</dbReference>
<feature type="short sequence motif" description="Histidine triad motif" evidence="1">
    <location>
        <begin position="103"/>
        <end position="107"/>
    </location>
</feature>
<dbReference type="Gene3D" id="3.30.428.10">
    <property type="entry name" value="HIT-like"/>
    <property type="match status" value="1"/>
</dbReference>
<dbReference type="InterPro" id="IPR001310">
    <property type="entry name" value="Histidine_triad_HIT"/>
</dbReference>
<dbReference type="InterPro" id="IPR036265">
    <property type="entry name" value="HIT-like_sf"/>
</dbReference>
<dbReference type="PANTHER" id="PTHR46648">
    <property type="entry name" value="HIT FAMILY PROTEIN 1"/>
    <property type="match status" value="1"/>
</dbReference>
<dbReference type="PRINTS" id="PR00332">
    <property type="entry name" value="HISTRIAD"/>
</dbReference>
<comment type="caution">
    <text evidence="3">The sequence shown here is derived from an EMBL/GenBank/DDBJ whole genome shotgun (WGS) entry which is preliminary data.</text>
</comment>
<dbReference type="InterPro" id="IPR011146">
    <property type="entry name" value="HIT-like"/>
</dbReference>
<feature type="domain" description="HIT" evidence="2">
    <location>
        <begin position="11"/>
        <end position="118"/>
    </location>
</feature>
<dbReference type="RefSeq" id="WP_147763644.1">
    <property type="nucleotide sequence ID" value="NZ_BPQG01000046.1"/>
</dbReference>
<evidence type="ECO:0000313" key="4">
    <source>
        <dbReference type="Proteomes" id="UP001055117"/>
    </source>
</evidence>
<dbReference type="PANTHER" id="PTHR46648:SF1">
    <property type="entry name" value="ADENOSINE 5'-MONOPHOSPHORAMIDASE HNT1"/>
    <property type="match status" value="1"/>
</dbReference>
<accession>A0ABQ4QK21</accession>
<protein>
    <recommendedName>
        <fullName evidence="2">HIT domain-containing protein</fullName>
    </recommendedName>
</protein>
<dbReference type="Pfam" id="PF01230">
    <property type="entry name" value="HIT"/>
    <property type="match status" value="1"/>
</dbReference>
<dbReference type="PROSITE" id="PS51084">
    <property type="entry name" value="HIT_2"/>
    <property type="match status" value="1"/>
</dbReference>
<dbReference type="CDD" id="cd01277">
    <property type="entry name" value="HINT_subgroup"/>
    <property type="match status" value="1"/>
</dbReference>
<organism evidence="3 4">
    <name type="scientific">Methylobacterium cerastii</name>
    <dbReference type="NCBI Taxonomy" id="932741"/>
    <lineage>
        <taxon>Bacteria</taxon>
        <taxon>Pseudomonadati</taxon>
        <taxon>Pseudomonadota</taxon>
        <taxon>Alphaproteobacteria</taxon>
        <taxon>Hyphomicrobiales</taxon>
        <taxon>Methylobacteriaceae</taxon>
        <taxon>Methylobacterium</taxon>
    </lineage>
</organism>
<name>A0ABQ4QK21_9HYPH</name>
<keyword evidence="4" id="KW-1185">Reference proteome</keyword>
<gene>
    <name evidence="3" type="ORF">AFCDBAGC_2963</name>
</gene>
<dbReference type="EMBL" id="BPQG01000046">
    <property type="protein sequence ID" value="GJD45094.1"/>
    <property type="molecule type" value="Genomic_DNA"/>
</dbReference>
<evidence type="ECO:0000259" key="2">
    <source>
        <dbReference type="PROSITE" id="PS51084"/>
    </source>
</evidence>